<evidence type="ECO:0000313" key="5">
    <source>
        <dbReference type="Proteomes" id="UP000247005"/>
    </source>
</evidence>
<gene>
    <name evidence="3" type="ORF">CHU32_05995</name>
    <name evidence="2" type="ORF">CHU33_05980</name>
</gene>
<accession>A0A2P5GT83</accession>
<keyword evidence="4" id="KW-1185">Reference proteome</keyword>
<keyword evidence="1" id="KW-1133">Transmembrane helix</keyword>
<proteinExistence type="predicted"/>
<name>A0A2P5GT83_9ENTR</name>
<dbReference type="Proteomes" id="UP000247005">
    <property type="component" value="Unassembled WGS sequence"/>
</dbReference>
<reference evidence="4 5" key="1">
    <citation type="submission" date="2018-01" db="EMBL/GenBank/DDBJ databases">
        <title>Superficieibacter electus gen. nov., sp. nov., an extended-spectrum beta-lactamase possessing member of the Enterobacteriaceae family, isolated from intensive care unit surfaces.</title>
        <authorList>
            <person name="Potter R.F."/>
            <person name="D'Souza A.W."/>
        </authorList>
    </citation>
    <scope>NUCLEOTIDE SEQUENCE [LARGE SCALE GENOMIC DNA]</scope>
    <source>
        <strain evidence="3 5">BP-1</strain>
        <strain evidence="2 4">BP-2</strain>
    </source>
</reference>
<sequence length="294" mass="33499">MAGLRKNERSWANYMGGILNGSERINDPVPTHPYLQEIPVLEQMLRDNTQYFMLLTLEEAHHILSDLIGKADFFFSYRLGVGNMKDLWDGSRNISKLSTWYNEADRLVLNYKCLRINAKVYKLHGVTYIKITGYAGMRRILKGTRYGTMHPQMLELGIGVRGRFYNLLKGARFCILFSLAWRGIELIFKEDYTLADFLGDVPMDAAKALVSAGIAFTVGGIAVFFGATVIVAAGIIIILGALINVGLNILDDNYGVSKSLKLKIHEALEEEFKIREWHRQHLPYEMYLYYNARN</sequence>
<evidence type="ECO:0000313" key="3">
    <source>
        <dbReference type="EMBL" id="POP49775.1"/>
    </source>
</evidence>
<evidence type="ECO:0000313" key="4">
    <source>
        <dbReference type="Proteomes" id="UP000237073"/>
    </source>
</evidence>
<dbReference type="Proteomes" id="UP000237073">
    <property type="component" value="Unassembled WGS sequence"/>
</dbReference>
<comment type="caution">
    <text evidence="3">The sequence shown here is derived from an EMBL/GenBank/DDBJ whole genome shotgun (WGS) entry which is preliminary data.</text>
</comment>
<dbReference type="EMBL" id="PQGD01000004">
    <property type="protein sequence ID" value="POP49775.1"/>
    <property type="molecule type" value="Genomic_DNA"/>
</dbReference>
<keyword evidence="1" id="KW-0812">Transmembrane</keyword>
<dbReference type="RefSeq" id="WP_103675173.1">
    <property type="nucleotide sequence ID" value="NZ_PQGD01000004.1"/>
</dbReference>
<dbReference type="EMBL" id="PQGE01000004">
    <property type="protein sequence ID" value="POP46305.1"/>
    <property type="molecule type" value="Genomic_DNA"/>
</dbReference>
<keyword evidence="1" id="KW-0472">Membrane</keyword>
<evidence type="ECO:0000313" key="2">
    <source>
        <dbReference type="EMBL" id="POP46305.1"/>
    </source>
</evidence>
<evidence type="ECO:0008006" key="6">
    <source>
        <dbReference type="Google" id="ProtNLM"/>
    </source>
</evidence>
<evidence type="ECO:0000256" key="1">
    <source>
        <dbReference type="SAM" id="Phobius"/>
    </source>
</evidence>
<feature type="transmembrane region" description="Helical" evidence="1">
    <location>
        <begin position="208"/>
        <end position="241"/>
    </location>
</feature>
<dbReference type="AlphaFoldDB" id="A0A2P5GT83"/>
<organism evidence="3 5">
    <name type="scientific">Superficieibacter electus</name>
    <dbReference type="NCBI Taxonomy" id="2022662"/>
    <lineage>
        <taxon>Bacteria</taxon>
        <taxon>Pseudomonadati</taxon>
        <taxon>Pseudomonadota</taxon>
        <taxon>Gammaproteobacteria</taxon>
        <taxon>Enterobacterales</taxon>
        <taxon>Enterobacteriaceae</taxon>
        <taxon>Superficieibacter</taxon>
    </lineage>
</organism>
<protein>
    <recommendedName>
        <fullName evidence="6">ImpA domain-containing protein</fullName>
    </recommendedName>
</protein>
<dbReference type="OrthoDB" id="9204728at2"/>